<dbReference type="EMBL" id="UGOB01000001">
    <property type="protein sequence ID" value="STX41231.1"/>
    <property type="molecule type" value="Genomic_DNA"/>
</dbReference>
<dbReference type="Gene3D" id="3.90.550.10">
    <property type="entry name" value="Spore Coat Polysaccharide Biosynthesis Protein SpsA, Chain A"/>
    <property type="match status" value="1"/>
</dbReference>
<dbReference type="EC" id="2.4.1.-" evidence="3"/>
<dbReference type="CDD" id="cd04179">
    <property type="entry name" value="DPM_DPG-synthase_like"/>
    <property type="match status" value="1"/>
</dbReference>
<dbReference type="EMBL" id="LNYE01000015">
    <property type="protein sequence ID" value="KTD12954.1"/>
    <property type="molecule type" value="Genomic_DNA"/>
</dbReference>
<dbReference type="STRING" id="45066.Lgra_0962"/>
<dbReference type="Proteomes" id="UP000054691">
    <property type="component" value="Unassembled WGS sequence"/>
</dbReference>
<dbReference type="InterPro" id="IPR029044">
    <property type="entry name" value="Nucleotide-diphossugar_trans"/>
</dbReference>
<dbReference type="InterPro" id="IPR050256">
    <property type="entry name" value="Glycosyltransferase_2"/>
</dbReference>
<dbReference type="GO" id="GO:0047267">
    <property type="term" value="F:undecaprenyl-phosphate mannosyltransferase activity"/>
    <property type="evidence" value="ECO:0007669"/>
    <property type="project" value="UniProtKB-EC"/>
</dbReference>
<proteinExistence type="predicted"/>
<evidence type="ECO:0000313" key="3">
    <source>
        <dbReference type="EMBL" id="STX41231.1"/>
    </source>
</evidence>
<dbReference type="SUPFAM" id="SSF53448">
    <property type="entry name" value="Nucleotide-diphospho-sugar transferases"/>
    <property type="match status" value="1"/>
</dbReference>
<dbReference type="PANTHER" id="PTHR48090:SF7">
    <property type="entry name" value="RFBJ PROTEIN"/>
    <property type="match status" value="1"/>
</dbReference>
<name>A0A378J2P1_9GAMM</name>
<protein>
    <submittedName>
        <fullName evidence="3">Bactoprenol glucosyl transferase CPS-53 (KpLE1) prophage</fullName>
        <ecNumber evidence="3">2.4.1.-</ecNumber>
    </submittedName>
    <submittedName>
        <fullName evidence="2">Undecaprenyl-phosphate mannosyltransferase</fullName>
        <ecNumber evidence="2">2.4.1.54</ecNumber>
    </submittedName>
</protein>
<organism evidence="3 5">
    <name type="scientific">Legionella gratiana</name>
    <dbReference type="NCBI Taxonomy" id="45066"/>
    <lineage>
        <taxon>Bacteria</taxon>
        <taxon>Pseudomonadati</taxon>
        <taxon>Pseudomonadota</taxon>
        <taxon>Gammaproteobacteria</taxon>
        <taxon>Legionellales</taxon>
        <taxon>Legionellaceae</taxon>
        <taxon>Legionella</taxon>
    </lineage>
</organism>
<keyword evidence="3" id="KW-0808">Transferase</keyword>
<sequence length="257" mass="29249">MINQEVNKNLSEKTIDLTIVVPCLNEAENIVLILNNIQEAVGDQSFTTEIIVVDDQSDDQTFAIASKWAEEHAEIPTKVLARPLHRRGYGAVVRYGAAHGVGRYCIFVSADAVDPIHLIPQLYNEMEKGFALAQCSRYIKSEDSHTIPFKYKFFQFFFRLGVRIALGQYIPDSTYAFKMFPRSEMLSVGLSQNRFSISPEITFKALLMKDGKVSYIPGAQGVRQNGVSKFIFLKEGFGFGYCLIRAFLHRYNLIYWF</sequence>
<dbReference type="EC" id="2.4.1.54" evidence="2"/>
<dbReference type="InterPro" id="IPR001173">
    <property type="entry name" value="Glyco_trans_2-like"/>
</dbReference>
<evidence type="ECO:0000313" key="4">
    <source>
        <dbReference type="Proteomes" id="UP000054691"/>
    </source>
</evidence>
<dbReference type="Proteomes" id="UP000254476">
    <property type="component" value="Unassembled WGS sequence"/>
</dbReference>
<dbReference type="RefSeq" id="WP_058498146.1">
    <property type="nucleotide sequence ID" value="NZ_CAAAHW010000006.1"/>
</dbReference>
<evidence type="ECO:0000313" key="5">
    <source>
        <dbReference type="Proteomes" id="UP000254476"/>
    </source>
</evidence>
<dbReference type="Pfam" id="PF00535">
    <property type="entry name" value="Glycos_transf_2"/>
    <property type="match status" value="1"/>
</dbReference>
<keyword evidence="4" id="KW-1185">Reference proteome</keyword>
<dbReference type="OrthoDB" id="8416156at2"/>
<dbReference type="PANTHER" id="PTHR48090">
    <property type="entry name" value="UNDECAPRENYL-PHOSPHATE 4-DEOXY-4-FORMAMIDO-L-ARABINOSE TRANSFERASE-RELATED"/>
    <property type="match status" value="1"/>
</dbReference>
<accession>A0A378J2P1</accession>
<evidence type="ECO:0000313" key="2">
    <source>
        <dbReference type="EMBL" id="KTD12954.1"/>
    </source>
</evidence>
<reference evidence="3 5" key="2">
    <citation type="submission" date="2018-06" db="EMBL/GenBank/DDBJ databases">
        <authorList>
            <consortium name="Pathogen Informatics"/>
            <person name="Doyle S."/>
        </authorList>
    </citation>
    <scope>NUCLEOTIDE SEQUENCE [LARGE SCALE GENOMIC DNA]</scope>
    <source>
        <strain evidence="3 5">NCTC12388</strain>
    </source>
</reference>
<evidence type="ECO:0000259" key="1">
    <source>
        <dbReference type="Pfam" id="PF00535"/>
    </source>
</evidence>
<reference evidence="2 4" key="1">
    <citation type="submission" date="2015-11" db="EMBL/GenBank/DDBJ databases">
        <title>Genomic analysis of 38 Legionella species identifies large and diverse effector repertoires.</title>
        <authorList>
            <person name="Burstein D."/>
            <person name="Amaro F."/>
            <person name="Zusman T."/>
            <person name="Lifshitz Z."/>
            <person name="Cohen O."/>
            <person name="Gilbert J.A."/>
            <person name="Pupko T."/>
            <person name="Shuman H.A."/>
            <person name="Segal G."/>
        </authorList>
    </citation>
    <scope>NUCLEOTIDE SEQUENCE [LARGE SCALE GENOMIC DNA]</scope>
    <source>
        <strain evidence="2 4">Lyon 8420412</strain>
    </source>
</reference>
<gene>
    <name evidence="3" type="primary">yfdH_1</name>
    <name evidence="2" type="ORF">Lgra_0962</name>
    <name evidence="3" type="ORF">NCTC12388_00196</name>
</gene>
<keyword evidence="3" id="KW-0328">Glycosyltransferase</keyword>
<feature type="domain" description="Glycosyltransferase 2-like" evidence="1">
    <location>
        <begin position="18"/>
        <end position="182"/>
    </location>
</feature>
<dbReference type="AlphaFoldDB" id="A0A378J2P1"/>